<dbReference type="EMBL" id="JARIHO010000004">
    <property type="protein sequence ID" value="KAJ7362238.1"/>
    <property type="molecule type" value="Genomic_DNA"/>
</dbReference>
<gene>
    <name evidence="1" type="ORF">DFH08DRAFT_1024151</name>
</gene>
<dbReference type="AlphaFoldDB" id="A0AAD7ALE0"/>
<evidence type="ECO:0000313" key="1">
    <source>
        <dbReference type="EMBL" id="KAJ7362238.1"/>
    </source>
</evidence>
<keyword evidence="2" id="KW-1185">Reference proteome</keyword>
<dbReference type="Proteomes" id="UP001218218">
    <property type="component" value="Unassembled WGS sequence"/>
</dbReference>
<accession>A0AAD7ALE0</accession>
<sequence>MIESGTPQNQGGEFIDGVPVVVLHDAADDVHVFLRAIFDSSYFMPPPEPVYFAGVLAILRLSHKYDVGYLHRRALTHLSTEFYHPSVEEYIGSLSKIDHLQYPPSDGPTDAAKISRVFALVNAAHEIGALWLLPGHTTTPAPVNSRISCRRWMKGQTHTTFLHEPIKDCMEPTRCPVLRRSLRSWIFKSKLPFRLLISGQTYGGSPGGRSTLMAEAKFCPPCYEAGILNLKVALEDRWNRLPTYFGLPGWPELEAMREVAMRRGNS</sequence>
<name>A0AAD7ALE0_9AGAR</name>
<organism evidence="1 2">
    <name type="scientific">Mycena albidolilacea</name>
    <dbReference type="NCBI Taxonomy" id="1033008"/>
    <lineage>
        <taxon>Eukaryota</taxon>
        <taxon>Fungi</taxon>
        <taxon>Dikarya</taxon>
        <taxon>Basidiomycota</taxon>
        <taxon>Agaricomycotina</taxon>
        <taxon>Agaricomycetes</taxon>
        <taxon>Agaricomycetidae</taxon>
        <taxon>Agaricales</taxon>
        <taxon>Marasmiineae</taxon>
        <taxon>Mycenaceae</taxon>
        <taxon>Mycena</taxon>
    </lineage>
</organism>
<comment type="caution">
    <text evidence="1">The sequence shown here is derived from an EMBL/GenBank/DDBJ whole genome shotgun (WGS) entry which is preliminary data.</text>
</comment>
<protein>
    <submittedName>
        <fullName evidence="1">Uncharacterized protein</fullName>
    </submittedName>
</protein>
<proteinExistence type="predicted"/>
<evidence type="ECO:0000313" key="2">
    <source>
        <dbReference type="Proteomes" id="UP001218218"/>
    </source>
</evidence>
<reference evidence="1" key="1">
    <citation type="submission" date="2023-03" db="EMBL/GenBank/DDBJ databases">
        <title>Massive genome expansion in bonnet fungi (Mycena s.s.) driven by repeated elements and novel gene families across ecological guilds.</title>
        <authorList>
            <consortium name="Lawrence Berkeley National Laboratory"/>
            <person name="Harder C.B."/>
            <person name="Miyauchi S."/>
            <person name="Viragh M."/>
            <person name="Kuo A."/>
            <person name="Thoen E."/>
            <person name="Andreopoulos B."/>
            <person name="Lu D."/>
            <person name="Skrede I."/>
            <person name="Drula E."/>
            <person name="Henrissat B."/>
            <person name="Morin E."/>
            <person name="Kohler A."/>
            <person name="Barry K."/>
            <person name="LaButti K."/>
            <person name="Morin E."/>
            <person name="Salamov A."/>
            <person name="Lipzen A."/>
            <person name="Mereny Z."/>
            <person name="Hegedus B."/>
            <person name="Baldrian P."/>
            <person name="Stursova M."/>
            <person name="Weitz H."/>
            <person name="Taylor A."/>
            <person name="Grigoriev I.V."/>
            <person name="Nagy L.G."/>
            <person name="Martin F."/>
            <person name="Kauserud H."/>
        </authorList>
    </citation>
    <scope>NUCLEOTIDE SEQUENCE</scope>
    <source>
        <strain evidence="1">CBHHK002</strain>
    </source>
</reference>